<keyword evidence="1" id="KW-0472">Membrane</keyword>
<feature type="transmembrane region" description="Helical" evidence="1">
    <location>
        <begin position="71"/>
        <end position="94"/>
    </location>
</feature>
<reference evidence="2" key="1">
    <citation type="submission" date="2024-06" db="EMBL/GenBank/DDBJ databases">
        <title>Streptomyces sp. strain HUAS MG91 genome sequences.</title>
        <authorList>
            <person name="Mo P."/>
        </authorList>
    </citation>
    <scope>NUCLEOTIDE SEQUENCE</scope>
    <source>
        <strain evidence="2">HUAS MG91</strain>
    </source>
</reference>
<accession>A0AAU8IY16</accession>
<dbReference type="EMBL" id="CP159534">
    <property type="protein sequence ID" value="XCJ72689.1"/>
    <property type="molecule type" value="Genomic_DNA"/>
</dbReference>
<name>A0AAU8IY16_9ACTN</name>
<protein>
    <submittedName>
        <fullName evidence="2">Uncharacterized protein</fullName>
    </submittedName>
</protein>
<keyword evidence="1" id="KW-1133">Transmembrane helix</keyword>
<dbReference type="RefSeq" id="WP_353944215.1">
    <property type="nucleotide sequence ID" value="NZ_CP159534.1"/>
</dbReference>
<evidence type="ECO:0000313" key="2">
    <source>
        <dbReference type="EMBL" id="XCJ72689.1"/>
    </source>
</evidence>
<sequence>MTGHQRTPKSLAGDIALALFVLFVDVIGCLNVAVWSYGAHASRGQVALGTLLLAGLILASSFAFRFGRSPLLVTAGIQVFAGAVVAFVGVLPFIGGR</sequence>
<feature type="transmembrane region" description="Helical" evidence="1">
    <location>
        <begin position="46"/>
        <end position="64"/>
    </location>
</feature>
<dbReference type="AlphaFoldDB" id="A0AAU8IY16"/>
<feature type="transmembrane region" description="Helical" evidence="1">
    <location>
        <begin position="12"/>
        <end position="34"/>
    </location>
</feature>
<proteinExistence type="predicted"/>
<organism evidence="2">
    <name type="scientific">Streptomyces tabacisoli</name>
    <dbReference type="NCBI Taxonomy" id="3156398"/>
    <lineage>
        <taxon>Bacteria</taxon>
        <taxon>Bacillati</taxon>
        <taxon>Actinomycetota</taxon>
        <taxon>Actinomycetes</taxon>
        <taxon>Kitasatosporales</taxon>
        <taxon>Streptomycetaceae</taxon>
        <taxon>Streptomyces</taxon>
    </lineage>
</organism>
<keyword evidence="1" id="KW-0812">Transmembrane</keyword>
<evidence type="ECO:0000256" key="1">
    <source>
        <dbReference type="SAM" id="Phobius"/>
    </source>
</evidence>
<dbReference type="KEGG" id="stac:ABII15_23215"/>
<gene>
    <name evidence="2" type="ORF">ABII15_23215</name>
</gene>